<dbReference type="InterPro" id="IPR013087">
    <property type="entry name" value="Znf_C2H2_type"/>
</dbReference>
<keyword evidence="9" id="KW-1185">Reference proteome</keyword>
<sequence length="212" mass="23820">MIVAGVYTGSSNLVRDRSHRTILDSAVSTPPGNLGLDSSSPVYTVDHYAYAACRIDAEKECAMKEAKNAFPASRCPIDGQLKCTRFYLPLHALFRHEELEKKYKCDQCDFATHIPGHLRRHLLVHTGSKPFSCPHCDYSCNNIENLRKHVISTAKHKGKFLYECKFCPSGAANEASSTSPYGTNFQKEFKDHLQHSHKLTPEEVKMFTATLL</sequence>
<evidence type="ECO:0000256" key="6">
    <source>
        <dbReference type="ARBA" id="ARBA00037948"/>
    </source>
</evidence>
<keyword evidence="2" id="KW-0677">Repeat</keyword>
<dbReference type="GO" id="GO:0000981">
    <property type="term" value="F:DNA-binding transcription factor activity, RNA polymerase II-specific"/>
    <property type="evidence" value="ECO:0007669"/>
    <property type="project" value="TreeGrafter"/>
</dbReference>
<feature type="domain" description="C2H2-type" evidence="7">
    <location>
        <begin position="103"/>
        <end position="130"/>
    </location>
</feature>
<keyword evidence="3" id="KW-0863">Zinc-finger</keyword>
<dbReference type="AlphaFoldDB" id="A0A182IEA3"/>
<evidence type="ECO:0000256" key="2">
    <source>
        <dbReference type="ARBA" id="ARBA00022737"/>
    </source>
</evidence>
<dbReference type="InterPro" id="IPR036236">
    <property type="entry name" value="Znf_C2H2_sf"/>
</dbReference>
<evidence type="ECO:0000256" key="1">
    <source>
        <dbReference type="ARBA" id="ARBA00022723"/>
    </source>
</evidence>
<evidence type="ECO:0000256" key="3">
    <source>
        <dbReference type="ARBA" id="ARBA00022771"/>
    </source>
</evidence>
<dbReference type="PANTHER" id="PTHR24388:SF102">
    <property type="entry name" value="ZINC FINGER PROTEIN 407"/>
    <property type="match status" value="1"/>
</dbReference>
<keyword evidence="1" id="KW-0479">Metal-binding</keyword>
<dbReference type="EMBL" id="APCN01006142">
    <property type="status" value="NOT_ANNOTATED_CDS"/>
    <property type="molecule type" value="Genomic_DNA"/>
</dbReference>
<name>A0A182IEA3_ANOAR</name>
<keyword evidence="5" id="KW-0539">Nucleus</keyword>
<evidence type="ECO:0000256" key="4">
    <source>
        <dbReference type="ARBA" id="ARBA00022833"/>
    </source>
</evidence>
<protein>
    <recommendedName>
        <fullName evidence="7">C2H2-type domain-containing protein</fullName>
    </recommendedName>
</protein>
<dbReference type="FunFam" id="3.30.160.60:FF:003565">
    <property type="match status" value="1"/>
</dbReference>
<dbReference type="EnsemblMetazoa" id="AARA011928-RA">
    <property type="protein sequence ID" value="AARA011928-PA"/>
    <property type="gene ID" value="AARA011928"/>
</dbReference>
<dbReference type="VEuPathDB" id="VectorBase:AARA011928"/>
<dbReference type="PROSITE" id="PS50157">
    <property type="entry name" value="ZINC_FINGER_C2H2_2"/>
    <property type="match status" value="1"/>
</dbReference>
<dbReference type="Pfam" id="PF13909">
    <property type="entry name" value="zf-H2C2_5"/>
    <property type="match status" value="1"/>
</dbReference>
<comment type="similarity">
    <text evidence="6">Belongs to the snail C2H2-type zinc-finger protein family.</text>
</comment>
<dbReference type="SUPFAM" id="SSF57667">
    <property type="entry name" value="beta-beta-alpha zinc fingers"/>
    <property type="match status" value="1"/>
</dbReference>
<evidence type="ECO:0000259" key="7">
    <source>
        <dbReference type="PROSITE" id="PS50157"/>
    </source>
</evidence>
<dbReference type="SMART" id="SM00355">
    <property type="entry name" value="ZnF_C2H2"/>
    <property type="match status" value="3"/>
</dbReference>
<dbReference type="GO" id="GO:0000978">
    <property type="term" value="F:RNA polymerase II cis-regulatory region sequence-specific DNA binding"/>
    <property type="evidence" value="ECO:0007669"/>
    <property type="project" value="TreeGrafter"/>
</dbReference>
<proteinExistence type="inferred from homology"/>
<evidence type="ECO:0000256" key="5">
    <source>
        <dbReference type="ARBA" id="ARBA00023242"/>
    </source>
</evidence>
<evidence type="ECO:0000313" key="8">
    <source>
        <dbReference type="EnsemblMetazoa" id="AARA011928-PA"/>
    </source>
</evidence>
<dbReference type="PANTHER" id="PTHR24388">
    <property type="entry name" value="ZINC FINGER PROTEIN"/>
    <property type="match status" value="1"/>
</dbReference>
<reference evidence="8" key="1">
    <citation type="submission" date="2022-08" db="UniProtKB">
        <authorList>
            <consortium name="EnsemblMetazoa"/>
        </authorList>
    </citation>
    <scope>IDENTIFICATION</scope>
    <source>
        <strain evidence="8">Dongola</strain>
    </source>
</reference>
<evidence type="ECO:0000313" key="9">
    <source>
        <dbReference type="Proteomes" id="UP000075840"/>
    </source>
</evidence>
<dbReference type="GO" id="GO:0008270">
    <property type="term" value="F:zinc ion binding"/>
    <property type="evidence" value="ECO:0007669"/>
    <property type="project" value="UniProtKB-KW"/>
</dbReference>
<dbReference type="VEuPathDB" id="VectorBase:AARA21_002416"/>
<dbReference type="Proteomes" id="UP000075840">
    <property type="component" value="Unassembled WGS sequence"/>
</dbReference>
<organism evidence="8 9">
    <name type="scientific">Anopheles arabiensis</name>
    <name type="common">Mosquito</name>
    <dbReference type="NCBI Taxonomy" id="7173"/>
    <lineage>
        <taxon>Eukaryota</taxon>
        <taxon>Metazoa</taxon>
        <taxon>Ecdysozoa</taxon>
        <taxon>Arthropoda</taxon>
        <taxon>Hexapoda</taxon>
        <taxon>Insecta</taxon>
        <taxon>Pterygota</taxon>
        <taxon>Neoptera</taxon>
        <taxon>Endopterygota</taxon>
        <taxon>Diptera</taxon>
        <taxon>Nematocera</taxon>
        <taxon>Culicoidea</taxon>
        <taxon>Culicidae</taxon>
        <taxon>Anophelinae</taxon>
        <taxon>Anopheles</taxon>
    </lineage>
</organism>
<keyword evidence="4" id="KW-0862">Zinc</keyword>
<dbReference type="Gene3D" id="3.30.160.60">
    <property type="entry name" value="Classic Zinc Finger"/>
    <property type="match status" value="2"/>
</dbReference>
<dbReference type="FunFam" id="3.30.160.60:FF:000100">
    <property type="entry name" value="Zinc finger 45-like"/>
    <property type="match status" value="1"/>
</dbReference>
<accession>A0A182IEA3</accession>
<dbReference type="InterPro" id="IPR050527">
    <property type="entry name" value="Snail/Krueppel_Znf"/>
</dbReference>